<evidence type="ECO:0000313" key="3">
    <source>
        <dbReference type="WBParaSite" id="ALUE_0000791701-mRNA-1"/>
    </source>
</evidence>
<keyword evidence="2" id="KW-1185">Reference proteome</keyword>
<dbReference type="Proteomes" id="UP000036681">
    <property type="component" value="Unplaced"/>
</dbReference>
<feature type="transmembrane region" description="Helical" evidence="1">
    <location>
        <begin position="6"/>
        <end position="25"/>
    </location>
</feature>
<name>A0A9J2PDB7_ASCLU</name>
<sequence length="277" mass="30991">MRADDYRSVCFILCALLVCLLDFQWFDGDPQFLILLSALTHVQLRLILDNPEMWFDGDPQFLILLSALTHVQLRLILDNPEMINVEDLISCATLGESFIQCVEEGDFLDDQQATMVGRSCQECVSYVCEYLVECRKDETVELQSSAEIVLYRFICSYLAIGGHNTINSSLIDDVLLALVDIARRSCEHGDASVVEMLLPSLPNFNSLPSSCLDLIVSCLERQSSIGDCARLSAKVARVVDELKDRSNWYMEGSLTSAKQLAQKLGSRDLIEAFSALK</sequence>
<evidence type="ECO:0000256" key="1">
    <source>
        <dbReference type="SAM" id="Phobius"/>
    </source>
</evidence>
<dbReference type="WBParaSite" id="ALUE_0000791701-mRNA-1">
    <property type="protein sequence ID" value="ALUE_0000791701-mRNA-1"/>
    <property type="gene ID" value="ALUE_0000791701"/>
</dbReference>
<keyword evidence="1" id="KW-0472">Membrane</keyword>
<protein>
    <submittedName>
        <fullName evidence="3">Uncharacterized protein</fullName>
    </submittedName>
</protein>
<proteinExistence type="predicted"/>
<dbReference type="AlphaFoldDB" id="A0A9J2PDB7"/>
<organism evidence="2 3">
    <name type="scientific">Ascaris lumbricoides</name>
    <name type="common">Giant roundworm</name>
    <dbReference type="NCBI Taxonomy" id="6252"/>
    <lineage>
        <taxon>Eukaryota</taxon>
        <taxon>Metazoa</taxon>
        <taxon>Ecdysozoa</taxon>
        <taxon>Nematoda</taxon>
        <taxon>Chromadorea</taxon>
        <taxon>Rhabditida</taxon>
        <taxon>Spirurina</taxon>
        <taxon>Ascaridomorpha</taxon>
        <taxon>Ascaridoidea</taxon>
        <taxon>Ascarididae</taxon>
        <taxon>Ascaris</taxon>
    </lineage>
</organism>
<keyword evidence="1" id="KW-0812">Transmembrane</keyword>
<keyword evidence="1" id="KW-1133">Transmembrane helix</keyword>
<reference evidence="3" key="1">
    <citation type="submission" date="2023-03" db="UniProtKB">
        <authorList>
            <consortium name="WormBaseParasite"/>
        </authorList>
    </citation>
    <scope>IDENTIFICATION</scope>
</reference>
<evidence type="ECO:0000313" key="2">
    <source>
        <dbReference type="Proteomes" id="UP000036681"/>
    </source>
</evidence>
<accession>A0A9J2PDB7</accession>